<keyword evidence="3" id="KW-1185">Reference proteome</keyword>
<protein>
    <submittedName>
        <fullName evidence="2">Uncharacterized protein</fullName>
    </submittedName>
</protein>
<dbReference type="EMBL" id="JACAZH010000006">
    <property type="protein sequence ID" value="KAF7366996.1"/>
    <property type="molecule type" value="Genomic_DNA"/>
</dbReference>
<comment type="caution">
    <text evidence="2">The sequence shown here is derived from an EMBL/GenBank/DDBJ whole genome shotgun (WGS) entry which is preliminary data.</text>
</comment>
<dbReference type="Proteomes" id="UP000623467">
    <property type="component" value="Unassembled WGS sequence"/>
</dbReference>
<feature type="compositionally biased region" description="Low complexity" evidence="1">
    <location>
        <begin position="670"/>
        <end position="683"/>
    </location>
</feature>
<proteinExistence type="predicted"/>
<dbReference type="AlphaFoldDB" id="A0A8H6YZ86"/>
<gene>
    <name evidence="2" type="ORF">MSAN_00958400</name>
</gene>
<reference evidence="2" key="1">
    <citation type="submission" date="2020-05" db="EMBL/GenBank/DDBJ databases">
        <title>Mycena genomes resolve the evolution of fungal bioluminescence.</title>
        <authorList>
            <person name="Tsai I.J."/>
        </authorList>
    </citation>
    <scope>NUCLEOTIDE SEQUENCE</scope>
    <source>
        <strain evidence="2">160909Yilan</strain>
    </source>
</reference>
<feature type="region of interest" description="Disordered" evidence="1">
    <location>
        <begin position="46"/>
        <end position="74"/>
    </location>
</feature>
<feature type="region of interest" description="Disordered" evidence="1">
    <location>
        <begin position="665"/>
        <end position="690"/>
    </location>
</feature>
<sequence length="690" mass="74776">MLSIAPSPAMSTPSPSSANAPWAFHTRAGIGGDQFRFRSNSFPPINNDFGGNHGGHSGEARTHHHDAEQATKNTARTSFPVIYGGHPTNDQIAFRCADVATLDRELTSGGVLVSVYSVPDAVTWVEAHYDDPLLCAIRARNFEGPLAIPLSPEEPALAIFGSIADALIPQLAKELARVSGFAVMVRPRADNPMPNFASAHDITASDSVSGDVSVGKVARLRGGAGDDDLGSGEPPAWEGEYHDFTINLRLKTNGDTPLYEVNIRSYIKFKTQSMKNSNLAIITPRPEVLSFVSLIIKLRREETQLDRSFSNIGLLAHRPNSISNCDFLDVGYEPPAATLKRTSGQSTSVTGGGTFGLTGLLPSFTATGGYTRGGSEAVESTDQKPMPKCNIRYDPGRGWDPEEAERAGKDFQSYDVSWFPETNRDKVAYEMRVEFGLGIIIRHNKRFKPHLPRISSIVRDQIVIWVKDPGLRSQCRGVMLLTSTYIPDALCDERLTIHSRTTVDLSTTSTQNIPVGVPVAVPDELGVSVSVVPLDRSKTRQSSKISKLFGRLSLKSSSTSGKMAAMPQLPMYETVARGWQSENMRFRDVLWPTLDRQFGLIDNNTNSVRAAWKLEWNTNTTNTQGTTPTASIPTVMIPVPAVAHLRQAALTPSINTDASATASISDNDATVSTSPTSNSGSTSKNIVPKP</sequence>
<dbReference type="OrthoDB" id="3061124at2759"/>
<accession>A0A8H6YZ86</accession>
<organism evidence="2 3">
    <name type="scientific">Mycena sanguinolenta</name>
    <dbReference type="NCBI Taxonomy" id="230812"/>
    <lineage>
        <taxon>Eukaryota</taxon>
        <taxon>Fungi</taxon>
        <taxon>Dikarya</taxon>
        <taxon>Basidiomycota</taxon>
        <taxon>Agaricomycotina</taxon>
        <taxon>Agaricomycetes</taxon>
        <taxon>Agaricomycetidae</taxon>
        <taxon>Agaricales</taxon>
        <taxon>Marasmiineae</taxon>
        <taxon>Mycenaceae</taxon>
        <taxon>Mycena</taxon>
    </lineage>
</organism>
<evidence type="ECO:0000313" key="3">
    <source>
        <dbReference type="Proteomes" id="UP000623467"/>
    </source>
</evidence>
<evidence type="ECO:0000256" key="1">
    <source>
        <dbReference type="SAM" id="MobiDB-lite"/>
    </source>
</evidence>
<feature type="compositionally biased region" description="Basic and acidic residues" evidence="1">
    <location>
        <begin position="56"/>
        <end position="69"/>
    </location>
</feature>
<evidence type="ECO:0000313" key="2">
    <source>
        <dbReference type="EMBL" id="KAF7366996.1"/>
    </source>
</evidence>
<name>A0A8H6YZ86_9AGAR</name>